<accession>A0A9X6SRW7</accession>
<gene>
    <name evidence="1" type="ORF">CON36_36770</name>
</gene>
<sequence length="117" mass="13244">MNYTVVFTDSKGKVLDTKPFQAQTEGELVILVNSYAAQTDLKNYEEDIVWDASVVVKTGIIKRKENREVEIDDTSDYLKEVYCRSCGESDNVIYVATYASGDYYRCTCPEGKEGFHA</sequence>
<organism evidence="1 2">
    <name type="scientific">Bacillus cereus</name>
    <dbReference type="NCBI Taxonomy" id="1396"/>
    <lineage>
        <taxon>Bacteria</taxon>
        <taxon>Bacillati</taxon>
        <taxon>Bacillota</taxon>
        <taxon>Bacilli</taxon>
        <taxon>Bacillales</taxon>
        <taxon>Bacillaceae</taxon>
        <taxon>Bacillus</taxon>
        <taxon>Bacillus cereus group</taxon>
    </lineage>
</organism>
<dbReference type="AlphaFoldDB" id="A0A9X6SRW7"/>
<evidence type="ECO:0000313" key="2">
    <source>
        <dbReference type="Proteomes" id="UP000219922"/>
    </source>
</evidence>
<reference evidence="1 2" key="1">
    <citation type="submission" date="2017-09" db="EMBL/GenBank/DDBJ databases">
        <title>Large-scale bioinformatics analysis of Bacillus genomes uncovers conserved roles of natural products in bacterial physiology.</title>
        <authorList>
            <consortium name="Agbiome Team Llc"/>
            <person name="Bleich R.M."/>
            <person name="Grubbs K.J."/>
            <person name="Santa Maria K.C."/>
            <person name="Allen S.E."/>
            <person name="Farag S."/>
            <person name="Shank E.A."/>
            <person name="Bowers A."/>
        </authorList>
    </citation>
    <scope>NUCLEOTIDE SEQUENCE [LARGE SCALE GENOMIC DNA]</scope>
    <source>
        <strain evidence="1 2">AFS092789</strain>
    </source>
</reference>
<dbReference type="Proteomes" id="UP000219922">
    <property type="component" value="Unassembled WGS sequence"/>
</dbReference>
<name>A0A9X6SRW7_BACCE</name>
<proteinExistence type="predicted"/>
<protein>
    <submittedName>
        <fullName evidence="1">Uncharacterized protein</fullName>
    </submittedName>
</protein>
<dbReference type="EMBL" id="NVMX01000336">
    <property type="protein sequence ID" value="PDZ93892.1"/>
    <property type="molecule type" value="Genomic_DNA"/>
</dbReference>
<evidence type="ECO:0000313" key="1">
    <source>
        <dbReference type="EMBL" id="PDZ93892.1"/>
    </source>
</evidence>
<dbReference type="RefSeq" id="WP_098007468.1">
    <property type="nucleotide sequence ID" value="NZ_NUJB01000045.1"/>
</dbReference>
<comment type="caution">
    <text evidence="1">The sequence shown here is derived from an EMBL/GenBank/DDBJ whole genome shotgun (WGS) entry which is preliminary data.</text>
</comment>